<dbReference type="Proteomes" id="UP000281553">
    <property type="component" value="Unassembled WGS sequence"/>
</dbReference>
<protein>
    <submittedName>
        <fullName evidence="1">Uncharacterized protein</fullName>
    </submittedName>
</protein>
<keyword evidence="2" id="KW-1185">Reference proteome</keyword>
<name>A0A3P7PDD7_DIBLA</name>
<sequence length="97" mass="10443">MTSSEETNDKFYGDLHINLTAVPKADIRVIFDGLDACVGTDHAAYGECWIPGGLSGLKDNGLILLQTCTESCILLANNEGSVGALRPRRWSFLAGRT</sequence>
<dbReference type="AlphaFoldDB" id="A0A3P7PDD7"/>
<reference evidence="1 2" key="1">
    <citation type="submission" date="2018-11" db="EMBL/GenBank/DDBJ databases">
        <authorList>
            <consortium name="Pathogen Informatics"/>
        </authorList>
    </citation>
    <scope>NUCLEOTIDE SEQUENCE [LARGE SCALE GENOMIC DNA]</scope>
</reference>
<accession>A0A3P7PDD7</accession>
<evidence type="ECO:0000313" key="1">
    <source>
        <dbReference type="EMBL" id="VDN16066.1"/>
    </source>
</evidence>
<gene>
    <name evidence="1" type="ORF">DILT_LOCUS11897</name>
</gene>
<evidence type="ECO:0000313" key="2">
    <source>
        <dbReference type="Proteomes" id="UP000281553"/>
    </source>
</evidence>
<dbReference type="OrthoDB" id="10030815at2759"/>
<proteinExistence type="predicted"/>
<organism evidence="1 2">
    <name type="scientific">Dibothriocephalus latus</name>
    <name type="common">Fish tapeworm</name>
    <name type="synonym">Diphyllobothrium latum</name>
    <dbReference type="NCBI Taxonomy" id="60516"/>
    <lineage>
        <taxon>Eukaryota</taxon>
        <taxon>Metazoa</taxon>
        <taxon>Spiralia</taxon>
        <taxon>Lophotrochozoa</taxon>
        <taxon>Platyhelminthes</taxon>
        <taxon>Cestoda</taxon>
        <taxon>Eucestoda</taxon>
        <taxon>Diphyllobothriidea</taxon>
        <taxon>Diphyllobothriidae</taxon>
        <taxon>Dibothriocephalus</taxon>
    </lineage>
</organism>
<dbReference type="EMBL" id="UYRU01064536">
    <property type="protein sequence ID" value="VDN16066.1"/>
    <property type="molecule type" value="Genomic_DNA"/>
</dbReference>